<reference evidence="14" key="1">
    <citation type="journal article" date="2020" name="Genome Biol.">
        <title>Gamete binning: chromosome-level and haplotype-resolved genome assembly enabled by high-throughput single-cell sequencing of gamete genomes.</title>
        <authorList>
            <person name="Campoy J.A."/>
            <person name="Sun H."/>
            <person name="Goel M."/>
            <person name="Jiao W.-B."/>
            <person name="Folz-Donahue K."/>
            <person name="Wang N."/>
            <person name="Rubio M."/>
            <person name="Liu C."/>
            <person name="Kukat C."/>
            <person name="Ruiz D."/>
            <person name="Huettel B."/>
            <person name="Schneeberger K."/>
        </authorList>
    </citation>
    <scope>NUCLEOTIDE SEQUENCE [LARGE SCALE GENOMIC DNA]</scope>
    <source>
        <strain evidence="14">cv. Rojo Pasion</strain>
    </source>
</reference>
<feature type="region of interest" description="Disordered" evidence="9">
    <location>
        <begin position="212"/>
        <end position="233"/>
    </location>
</feature>
<evidence type="ECO:0000256" key="4">
    <source>
        <dbReference type="ARBA" id="ARBA00022801"/>
    </source>
</evidence>
<keyword evidence="6 8" id="KW-0234">DNA repair</keyword>
<evidence type="ECO:0000313" key="12">
    <source>
        <dbReference type="EMBL" id="CAB4312399.1"/>
    </source>
</evidence>
<dbReference type="PANTHER" id="PTHR20208:SF10">
    <property type="entry name" value="STRUCTURE-SPECIFIC ENDONUCLEASE SUBUNIT SLX1"/>
    <property type="match status" value="1"/>
</dbReference>
<evidence type="ECO:0000256" key="9">
    <source>
        <dbReference type="SAM" id="MobiDB-lite"/>
    </source>
</evidence>
<reference evidence="11 13" key="2">
    <citation type="submission" date="2020-05" db="EMBL/GenBank/DDBJ databases">
        <authorList>
            <person name="Campoy J."/>
            <person name="Schneeberger K."/>
            <person name="Spophaly S."/>
        </authorList>
    </citation>
    <scope>NUCLEOTIDE SEQUENCE [LARGE SCALE GENOMIC DNA]</scope>
    <source>
        <strain evidence="11">PruArmRojPasFocal</strain>
    </source>
</reference>
<evidence type="ECO:0000256" key="3">
    <source>
        <dbReference type="ARBA" id="ARBA00022763"/>
    </source>
</evidence>
<comment type="similarity">
    <text evidence="8">Belongs to the SLX1 family.</text>
</comment>
<comment type="subunit">
    <text evidence="8">Forms a heterodimer with a member of the SLX4 family.</text>
</comment>
<gene>
    <name evidence="11" type="ORF">CURHAP_LOCUS35350</name>
    <name evidence="12" type="ORF">ORAREDHAP_LOCUS34805</name>
</gene>
<evidence type="ECO:0000256" key="6">
    <source>
        <dbReference type="ARBA" id="ARBA00023204"/>
    </source>
</evidence>
<dbReference type="Pfam" id="PF01541">
    <property type="entry name" value="GIY-YIG"/>
    <property type="match status" value="1"/>
</dbReference>
<dbReference type="PROSITE" id="PS50164">
    <property type="entry name" value="GIY_YIG"/>
    <property type="match status" value="1"/>
</dbReference>
<feature type="domain" description="GIY-YIG" evidence="10">
    <location>
        <begin position="26"/>
        <end position="108"/>
    </location>
</feature>
<dbReference type="GO" id="GO:0033557">
    <property type="term" value="C:Slx1-Slx4 complex"/>
    <property type="evidence" value="ECO:0007669"/>
    <property type="project" value="UniProtKB-UniRule"/>
</dbReference>
<dbReference type="EC" id="3.1.-.-" evidence="8"/>
<dbReference type="SUPFAM" id="SSF82771">
    <property type="entry name" value="GIY-YIG endonuclease"/>
    <property type="match status" value="1"/>
</dbReference>
<keyword evidence="2 8" id="KW-0255">Endonuclease</keyword>
<keyword evidence="7 8" id="KW-0539">Nucleus</keyword>
<dbReference type="Proteomes" id="UP000507222">
    <property type="component" value="Unassembled WGS sequence"/>
</dbReference>
<comment type="caution">
    <text evidence="8">Lacks conserved residue(s) required for the propagation of feature annotation.</text>
</comment>
<keyword evidence="14" id="KW-1185">Reference proteome</keyword>
<dbReference type="EMBL" id="CAEKKB010000006">
    <property type="protein sequence ID" value="CAB4312399.1"/>
    <property type="molecule type" value="Genomic_DNA"/>
</dbReference>
<keyword evidence="4 8" id="KW-0378">Hydrolase</keyword>
<evidence type="ECO:0000313" key="14">
    <source>
        <dbReference type="Proteomes" id="UP000507245"/>
    </source>
</evidence>
<evidence type="ECO:0000256" key="2">
    <source>
        <dbReference type="ARBA" id="ARBA00022759"/>
    </source>
</evidence>
<dbReference type="InterPro" id="IPR027520">
    <property type="entry name" value="Slx1"/>
</dbReference>
<name>A0A6J5V1D5_PRUAR</name>
<dbReference type="AlphaFoldDB" id="A0A6J5V1D5"/>
<keyword evidence="1 8" id="KW-0540">Nuclease</keyword>
<comment type="subcellular location">
    <subcellularLocation>
        <location evidence="8">Nucleus</location>
    </subcellularLocation>
</comment>
<dbReference type="HAMAP" id="MF_03100">
    <property type="entry name" value="Endonuc_su_Slx1"/>
    <property type="match status" value="1"/>
</dbReference>
<sequence length="414" mass="46533">MRQRRKIGSEIPETLIAEEKESEEGRFFACYLLTSRSPRYKGHTYIGFTVNPRRRIRQHNGEIAQGAWRTKRKRPWEMVLCIYGFPTNVSALQFEWAWQNPTVSKAVRQAAASFKSLGGLVSKIKLAYTMLTLPPWQSLNITVNFFSTQYTKHSAGCPRLPEQMKVKVCSMDELPSCTKLSDDLLINEDEWCNEREFDEDMNTSTLHDETISDFMGHNSADDQQSDSGNRMNEVYGCSKEVGEDEWYNGRECDEAVNDGTLQEETLSDLIVQSSADDQQDNTGKTINKAYRCSQEVGEDCTEQIGFVASPVRMLSSNVTTSFDTEVTKDIGSADAIGVKLGRPAVEQLEQLTPIVADDDQSPSRSYLRPCGAEVIDLTTPAPLCRSHLCGKKSRVASVYPQIIDLTKSPNFIQL</sequence>
<proteinExistence type="inferred from homology"/>
<evidence type="ECO:0000256" key="5">
    <source>
        <dbReference type="ARBA" id="ARBA00023172"/>
    </source>
</evidence>
<accession>A0A6J5V1D5</accession>
<dbReference type="Gene3D" id="3.40.1440.10">
    <property type="entry name" value="GIY-YIG endonuclease"/>
    <property type="match status" value="1"/>
</dbReference>
<dbReference type="FunFam" id="3.40.1440.10:FF:000005">
    <property type="entry name" value="Structure-specific endonuclease subunit SLX1 homolog"/>
    <property type="match status" value="1"/>
</dbReference>
<comment type="function">
    <text evidence="8">Catalytic subunit of a heterodimeric structure-specific endonuclease that resolves DNA secondary structures generated during DNA repair and recombination. Has endonuclease activity towards branched DNA substrates, introducing single-strand cuts in duplex DNA close to junctions with ss-DNA.</text>
</comment>
<keyword evidence="5 8" id="KW-0233">DNA recombination</keyword>
<dbReference type="InterPro" id="IPR000305">
    <property type="entry name" value="GIY-YIG_endonuc"/>
</dbReference>
<evidence type="ECO:0000313" key="13">
    <source>
        <dbReference type="Proteomes" id="UP000507222"/>
    </source>
</evidence>
<protein>
    <recommendedName>
        <fullName evidence="8">Structure-specific endonuclease subunit SLX1 homolog</fullName>
        <ecNumber evidence="8">3.1.-.-</ecNumber>
    </recommendedName>
</protein>
<dbReference type="CDD" id="cd10455">
    <property type="entry name" value="GIY-YIG_SLX1"/>
    <property type="match status" value="1"/>
</dbReference>
<dbReference type="GO" id="GO:0008821">
    <property type="term" value="F:crossover junction DNA endonuclease activity"/>
    <property type="evidence" value="ECO:0007669"/>
    <property type="project" value="TreeGrafter"/>
</dbReference>
<dbReference type="InterPro" id="IPR035901">
    <property type="entry name" value="GIY-YIG_endonuc_sf"/>
</dbReference>
<dbReference type="EMBL" id="CAEKDK010000006">
    <property type="protein sequence ID" value="CAB4282092.1"/>
    <property type="molecule type" value="Genomic_DNA"/>
</dbReference>
<evidence type="ECO:0000313" key="11">
    <source>
        <dbReference type="EMBL" id="CAB4282092.1"/>
    </source>
</evidence>
<comment type="cofactor">
    <cofactor evidence="8">
        <name>a divalent metal cation</name>
        <dbReference type="ChEBI" id="CHEBI:60240"/>
    </cofactor>
</comment>
<organism evidence="11 13">
    <name type="scientific">Prunus armeniaca</name>
    <name type="common">Apricot</name>
    <name type="synonym">Armeniaca vulgaris</name>
    <dbReference type="NCBI Taxonomy" id="36596"/>
    <lineage>
        <taxon>Eukaryota</taxon>
        <taxon>Viridiplantae</taxon>
        <taxon>Streptophyta</taxon>
        <taxon>Embryophyta</taxon>
        <taxon>Tracheophyta</taxon>
        <taxon>Spermatophyta</taxon>
        <taxon>Magnoliopsida</taxon>
        <taxon>eudicotyledons</taxon>
        <taxon>Gunneridae</taxon>
        <taxon>Pentapetalae</taxon>
        <taxon>rosids</taxon>
        <taxon>fabids</taxon>
        <taxon>Rosales</taxon>
        <taxon>Rosaceae</taxon>
        <taxon>Amygdaloideae</taxon>
        <taxon>Amygdaleae</taxon>
        <taxon>Prunus</taxon>
    </lineage>
</organism>
<evidence type="ECO:0000256" key="7">
    <source>
        <dbReference type="ARBA" id="ARBA00023242"/>
    </source>
</evidence>
<dbReference type="PANTHER" id="PTHR20208">
    <property type="entry name" value="STRUCTURE-SPECIFIC ENDONUCLEASE SUBUNIT SLX1"/>
    <property type="match status" value="1"/>
</dbReference>
<dbReference type="GO" id="GO:0000724">
    <property type="term" value="P:double-strand break repair via homologous recombination"/>
    <property type="evidence" value="ECO:0007669"/>
    <property type="project" value="TreeGrafter"/>
</dbReference>
<evidence type="ECO:0000256" key="1">
    <source>
        <dbReference type="ARBA" id="ARBA00022722"/>
    </source>
</evidence>
<evidence type="ECO:0000256" key="8">
    <source>
        <dbReference type="HAMAP-Rule" id="MF_03100"/>
    </source>
</evidence>
<dbReference type="GO" id="GO:0017108">
    <property type="term" value="F:5'-flap endonuclease activity"/>
    <property type="evidence" value="ECO:0007669"/>
    <property type="project" value="InterPro"/>
</dbReference>
<dbReference type="InterPro" id="IPR050381">
    <property type="entry name" value="SLX1_endonuclease"/>
</dbReference>
<keyword evidence="3 8" id="KW-0227">DNA damage</keyword>
<feature type="compositionally biased region" description="Polar residues" evidence="9">
    <location>
        <begin position="221"/>
        <end position="230"/>
    </location>
</feature>
<dbReference type="OrthoDB" id="24645at2759"/>
<evidence type="ECO:0000259" key="10">
    <source>
        <dbReference type="PROSITE" id="PS50164"/>
    </source>
</evidence>
<dbReference type="Proteomes" id="UP000507245">
    <property type="component" value="Unassembled WGS sequence"/>
</dbReference>